<dbReference type="NCBIfam" id="TIGR00756">
    <property type="entry name" value="PPR"/>
    <property type="match status" value="4"/>
</dbReference>
<dbReference type="GO" id="GO:0009451">
    <property type="term" value="P:RNA modification"/>
    <property type="evidence" value="ECO:0007669"/>
    <property type="project" value="InterPro"/>
</dbReference>
<protein>
    <recommendedName>
        <fullName evidence="3">DYW domain-containing protein</fullName>
    </recommendedName>
</protein>
<evidence type="ECO:0000259" key="3">
    <source>
        <dbReference type="Pfam" id="PF14432"/>
    </source>
</evidence>
<feature type="repeat" description="PPR" evidence="2">
    <location>
        <begin position="300"/>
        <end position="334"/>
    </location>
</feature>
<feature type="repeat" description="PPR" evidence="2">
    <location>
        <begin position="199"/>
        <end position="233"/>
    </location>
</feature>
<dbReference type="Gene3D" id="1.25.40.10">
    <property type="entry name" value="Tetratricopeptide repeat domain"/>
    <property type="match status" value="4"/>
</dbReference>
<dbReference type="OrthoDB" id="185373at2759"/>
<keyword evidence="1" id="KW-0677">Repeat</keyword>
<dbReference type="PANTHER" id="PTHR47926:SF452">
    <property type="entry name" value="PENTATRICOPEPTIDE REPEAT-CONTAINING PROTEIN"/>
    <property type="match status" value="1"/>
</dbReference>
<dbReference type="InterPro" id="IPR011990">
    <property type="entry name" value="TPR-like_helical_dom_sf"/>
</dbReference>
<dbReference type="Proteomes" id="UP001085076">
    <property type="component" value="Miscellaneous, Linkage group lg08"/>
</dbReference>
<reference evidence="4" key="2">
    <citation type="journal article" date="2022" name="Hortic Res">
        <title>The genome of Dioscorea zingiberensis sheds light on the biosynthesis, origin and evolution of the medicinally important diosgenin saponins.</title>
        <authorList>
            <person name="Li Y."/>
            <person name="Tan C."/>
            <person name="Li Z."/>
            <person name="Guo J."/>
            <person name="Li S."/>
            <person name="Chen X."/>
            <person name="Wang C."/>
            <person name="Dai X."/>
            <person name="Yang H."/>
            <person name="Song W."/>
            <person name="Hou L."/>
            <person name="Xu J."/>
            <person name="Tong Z."/>
            <person name="Xu A."/>
            <person name="Yuan X."/>
            <person name="Wang W."/>
            <person name="Yang Q."/>
            <person name="Chen L."/>
            <person name="Sun Z."/>
            <person name="Wang K."/>
            <person name="Pan B."/>
            <person name="Chen J."/>
            <person name="Bao Y."/>
            <person name="Liu F."/>
            <person name="Qi X."/>
            <person name="Gang D.R."/>
            <person name="Wen J."/>
            <person name="Li J."/>
        </authorList>
    </citation>
    <scope>NUCLEOTIDE SEQUENCE</scope>
    <source>
        <strain evidence="4">Dzin_1.0</strain>
    </source>
</reference>
<dbReference type="PROSITE" id="PS51375">
    <property type="entry name" value="PPR"/>
    <property type="match status" value="4"/>
</dbReference>
<dbReference type="FunFam" id="1.25.40.10:FF:000344">
    <property type="entry name" value="Pentatricopeptide repeat-containing protein"/>
    <property type="match status" value="1"/>
</dbReference>
<keyword evidence="5" id="KW-1185">Reference proteome</keyword>
<dbReference type="InterPro" id="IPR046849">
    <property type="entry name" value="E2_motif"/>
</dbReference>
<proteinExistence type="predicted"/>
<dbReference type="PANTHER" id="PTHR47926">
    <property type="entry name" value="PENTATRICOPEPTIDE REPEAT-CONTAINING PROTEIN"/>
    <property type="match status" value="1"/>
</dbReference>
<evidence type="ECO:0000313" key="5">
    <source>
        <dbReference type="Proteomes" id="UP001085076"/>
    </source>
</evidence>
<dbReference type="Pfam" id="PF20430">
    <property type="entry name" value="Eplus_motif"/>
    <property type="match status" value="1"/>
</dbReference>
<dbReference type="FunFam" id="1.25.40.10:FF:000144">
    <property type="entry name" value="Pentatricopeptide repeat-containing protein, mitochondrial"/>
    <property type="match status" value="1"/>
</dbReference>
<dbReference type="FunFam" id="1.25.40.10:FF:000366">
    <property type="entry name" value="Pentatricopeptide (PPR) repeat-containing protein"/>
    <property type="match status" value="1"/>
</dbReference>
<dbReference type="FunFam" id="1.25.40.10:FF:000073">
    <property type="entry name" value="Pentatricopeptide repeat-containing protein chloroplastic"/>
    <property type="match status" value="1"/>
</dbReference>
<dbReference type="InterPro" id="IPR046848">
    <property type="entry name" value="E_motif"/>
</dbReference>
<dbReference type="Pfam" id="PF01535">
    <property type="entry name" value="PPR"/>
    <property type="match status" value="6"/>
</dbReference>
<reference evidence="4" key="1">
    <citation type="submission" date="2021-03" db="EMBL/GenBank/DDBJ databases">
        <authorList>
            <person name="Li Z."/>
            <person name="Yang C."/>
        </authorList>
    </citation>
    <scope>NUCLEOTIDE SEQUENCE</scope>
    <source>
        <strain evidence="4">Dzin_1.0</strain>
        <tissue evidence="4">Leaf</tissue>
    </source>
</reference>
<dbReference type="EMBL" id="JAGGNH010000008">
    <property type="protein sequence ID" value="KAJ0966078.1"/>
    <property type="molecule type" value="Genomic_DNA"/>
</dbReference>
<dbReference type="InterPro" id="IPR002885">
    <property type="entry name" value="PPR_rpt"/>
</dbReference>
<gene>
    <name evidence="4" type="ORF">J5N97_027216</name>
</gene>
<dbReference type="GO" id="GO:0008270">
    <property type="term" value="F:zinc ion binding"/>
    <property type="evidence" value="ECO:0007669"/>
    <property type="project" value="InterPro"/>
</dbReference>
<comment type="caution">
    <text evidence="4">The sequence shown here is derived from an EMBL/GenBank/DDBJ whole genome shotgun (WGS) entry which is preliminary data.</text>
</comment>
<feature type="domain" description="DYW" evidence="3">
    <location>
        <begin position="617"/>
        <end position="709"/>
    </location>
</feature>
<name>A0A9D5H7G1_9LILI</name>
<evidence type="ECO:0000313" key="4">
    <source>
        <dbReference type="EMBL" id="KAJ0966078.1"/>
    </source>
</evidence>
<feature type="repeat" description="PPR" evidence="2">
    <location>
        <begin position="98"/>
        <end position="132"/>
    </location>
</feature>
<dbReference type="InterPro" id="IPR046960">
    <property type="entry name" value="PPR_At4g14850-like_plant"/>
</dbReference>
<dbReference type="Pfam" id="PF13041">
    <property type="entry name" value="PPR_2"/>
    <property type="match status" value="1"/>
</dbReference>
<dbReference type="Pfam" id="PF14432">
    <property type="entry name" value="DYW_deaminase"/>
    <property type="match status" value="1"/>
</dbReference>
<accession>A0A9D5H7G1</accession>
<dbReference type="GO" id="GO:0003723">
    <property type="term" value="F:RNA binding"/>
    <property type="evidence" value="ECO:0007669"/>
    <property type="project" value="InterPro"/>
</dbReference>
<evidence type="ECO:0000256" key="2">
    <source>
        <dbReference type="PROSITE-ProRule" id="PRU00708"/>
    </source>
</evidence>
<evidence type="ECO:0000256" key="1">
    <source>
        <dbReference type="ARBA" id="ARBA00022737"/>
    </source>
</evidence>
<organism evidence="4 5">
    <name type="scientific">Dioscorea zingiberensis</name>
    <dbReference type="NCBI Taxonomy" id="325984"/>
    <lineage>
        <taxon>Eukaryota</taxon>
        <taxon>Viridiplantae</taxon>
        <taxon>Streptophyta</taxon>
        <taxon>Embryophyta</taxon>
        <taxon>Tracheophyta</taxon>
        <taxon>Spermatophyta</taxon>
        <taxon>Magnoliopsida</taxon>
        <taxon>Liliopsida</taxon>
        <taxon>Dioscoreales</taxon>
        <taxon>Dioscoreaceae</taxon>
        <taxon>Dioscorea</taxon>
    </lineage>
</organism>
<sequence>MNGFRSPKSLKLLHQSTTAIREALKNHRLLTSLQCGHLLQSLTASKCFKKALRLHAHMITCGVLIHNTYLNTKLCAMYAASGDMVAARVIFDGIVLKSSFLWNVMVRGYACNGFSLDSLVLYREMLSFGRRPDNFSYPFALMACGDLLLVEVGERIHGEVVVSGFESDVYVGNSLVSMYSKFGEMGIARNLFDRMPKRDVTSWNTVISGYVKNKYPDMALTVLSLLSRSDLRMDRATLVSVLPACADLGAVKQGKEIHAYILRNGMEFDAFLTNALIDVYINSKFIIGARQLFERMSEMDIVSWNSLISGSAHHGDPMECLKLFCQMNSEGAVVPDAITLIAVLGACDRISALQFGRITHAYLAKKGFDKEFTVATALIDMYAKCGSLSCSHHAFDEMDSKNLISWSTMVSGYGLHGRGREAVSCFTEMKAKGLVPDRVAFTSVLSACSHAGLVNEGKELFYQMSTEYLIKPTIEHYSCMVDLLGRAGQLEEAYKFIMDMEVRPNADVWAAFLSSCHIHRNVELAEIAALHVFHLNPKRIGPYISLSNIYAIENRWGDVDRVRTAMRRNGLRKPPGCSFVELNMEIHRFMVGDKSHPQSKSIYAKLNEIRRQLKESGYTPDTSSVSYDVAEDVKEDLLWDHSERLALAFALLNTCSGMSIRITKNLRVCGDCHNVTKLISNLIDREIIVRDARRFHHFQNGSCSCGDYW</sequence>
<dbReference type="InterPro" id="IPR032867">
    <property type="entry name" value="DYW_dom"/>
</dbReference>
<feature type="repeat" description="PPR" evidence="2">
    <location>
        <begin position="402"/>
        <end position="436"/>
    </location>
</feature>
<dbReference type="AlphaFoldDB" id="A0A9D5H7G1"/>
<dbReference type="Pfam" id="PF20431">
    <property type="entry name" value="E_motif"/>
    <property type="match status" value="1"/>
</dbReference>